<organism evidence="2">
    <name type="scientific">Burkholderia cenocepacia</name>
    <dbReference type="NCBI Taxonomy" id="95486"/>
    <lineage>
        <taxon>Bacteria</taxon>
        <taxon>Pseudomonadati</taxon>
        <taxon>Pseudomonadota</taxon>
        <taxon>Betaproteobacteria</taxon>
        <taxon>Burkholderiales</taxon>
        <taxon>Burkholderiaceae</taxon>
        <taxon>Burkholderia</taxon>
        <taxon>Burkholderia cepacia complex</taxon>
    </lineage>
</organism>
<sequence length="338" mass="36230">MNANDTRTLPRSGLTVSALGLGCSQLGGLYRPMSAADAASLVDAAWAAGLRYFDTAPYYGYTLSERRVGAGLAPRERGAFTLSTKVGRLMRADASVRPGDDGWAEPLPFRPVYDYSYDGIMRSHDDSRQRLGLARIDMLYVHDIGAMTHGERHAHYWDQLTRGGGFRALEVLRAGGEIGGFGLGVNEWEVAADALNEAALDAVLLAGRYTLLEQTALEPLLDTCAREGTGIVIGGVFNSGVLAGNGKFNYSDARADVIDKATRLGALCRRFDVPLPAAALQFPFGHPAVVSCVIGARSVAQLTQNIEWFERAAPAELWDALRDEGLIDAHAPVPGAHA</sequence>
<feature type="domain" description="NADP-dependent oxidoreductase" evidence="1">
    <location>
        <begin position="19"/>
        <end position="321"/>
    </location>
</feature>
<dbReference type="Gene3D" id="3.20.20.100">
    <property type="entry name" value="NADP-dependent oxidoreductase domain"/>
    <property type="match status" value="1"/>
</dbReference>
<name>A0A071M1R9_9BURK</name>
<dbReference type="InterPro" id="IPR023210">
    <property type="entry name" value="NADP_OxRdtase_dom"/>
</dbReference>
<accession>A0A071M1R9</accession>
<dbReference type="InterPro" id="IPR036812">
    <property type="entry name" value="NAD(P)_OxRdtase_dom_sf"/>
</dbReference>
<dbReference type="EMBL" id="JJOA01000076">
    <property type="protein sequence ID" value="KEA54899.1"/>
    <property type="molecule type" value="Genomic_DNA"/>
</dbReference>
<dbReference type="InterPro" id="IPR020471">
    <property type="entry name" value="AKR"/>
</dbReference>
<protein>
    <submittedName>
        <fullName evidence="2">Pyridoxal 4-dehydrogenase</fullName>
    </submittedName>
</protein>
<dbReference type="AlphaFoldDB" id="A0A071M1R9"/>
<dbReference type="PANTHER" id="PTHR42686">
    <property type="entry name" value="GH17980P-RELATED"/>
    <property type="match status" value="1"/>
</dbReference>
<reference evidence="2" key="1">
    <citation type="submission" date="2014-04" db="EMBL/GenBank/DDBJ databases">
        <title>In planta biocontrol of soil-borne Fusarium wilt of banana through a plant endophytic bacterium, Burkholderia cenocepacia 869T2.</title>
        <authorList>
            <person name="Ho Y.-N."/>
            <person name="Chiang H.-M."/>
            <person name="Chao C.-P."/>
            <person name="Su C.-C."/>
            <person name="Hsu H.-F."/>
            <person name="Guo C.-T."/>
            <person name="Hsieh J.-L."/>
            <person name="Huang C.-C."/>
        </authorList>
    </citation>
    <scope>NUCLEOTIDE SEQUENCE [LARGE SCALE GENOMIC DNA]</scope>
    <source>
        <strain evidence="2">869T2</strain>
    </source>
</reference>
<dbReference type="OrthoDB" id="9768851at2"/>
<proteinExistence type="predicted"/>
<dbReference type="PANTHER" id="PTHR42686:SF1">
    <property type="entry name" value="GH17980P-RELATED"/>
    <property type="match status" value="1"/>
</dbReference>
<gene>
    <name evidence="2" type="ORF">DT99_34865</name>
</gene>
<comment type="caution">
    <text evidence="2">The sequence shown here is derived from an EMBL/GenBank/DDBJ whole genome shotgun (WGS) entry which is preliminary data.</text>
</comment>
<dbReference type="PROSITE" id="PS51257">
    <property type="entry name" value="PROKAR_LIPOPROTEIN"/>
    <property type="match status" value="1"/>
</dbReference>
<evidence type="ECO:0000313" key="2">
    <source>
        <dbReference type="EMBL" id="KEA54899.1"/>
    </source>
</evidence>
<dbReference type="GO" id="GO:0016491">
    <property type="term" value="F:oxidoreductase activity"/>
    <property type="evidence" value="ECO:0007669"/>
    <property type="project" value="InterPro"/>
</dbReference>
<dbReference type="SUPFAM" id="SSF51430">
    <property type="entry name" value="NAD(P)-linked oxidoreductase"/>
    <property type="match status" value="1"/>
</dbReference>
<dbReference type="Pfam" id="PF00248">
    <property type="entry name" value="Aldo_ket_red"/>
    <property type="match status" value="1"/>
</dbReference>
<evidence type="ECO:0000259" key="1">
    <source>
        <dbReference type="Pfam" id="PF00248"/>
    </source>
</evidence>
<dbReference type="GO" id="GO:0005829">
    <property type="term" value="C:cytosol"/>
    <property type="evidence" value="ECO:0007669"/>
    <property type="project" value="TreeGrafter"/>
</dbReference>